<dbReference type="Proteomes" id="UP000317078">
    <property type="component" value="Unassembled WGS sequence"/>
</dbReference>
<dbReference type="EMBL" id="RCZP01000003">
    <property type="protein sequence ID" value="TPG59823.1"/>
    <property type="molecule type" value="Genomic_DNA"/>
</dbReference>
<dbReference type="Pfam" id="PF19301">
    <property type="entry name" value="LigXa_C"/>
    <property type="match status" value="1"/>
</dbReference>
<name>A0A502GGH3_9PROT</name>
<organism evidence="7 8">
    <name type="scientific">Muricoccus nepalensis</name>
    <dbReference type="NCBI Taxonomy" id="1854500"/>
    <lineage>
        <taxon>Bacteria</taxon>
        <taxon>Pseudomonadati</taxon>
        <taxon>Pseudomonadota</taxon>
        <taxon>Alphaproteobacteria</taxon>
        <taxon>Acetobacterales</taxon>
        <taxon>Roseomonadaceae</taxon>
        <taxon>Muricoccus</taxon>
    </lineage>
</organism>
<evidence type="ECO:0000256" key="3">
    <source>
        <dbReference type="ARBA" id="ARBA00023002"/>
    </source>
</evidence>
<dbReference type="Pfam" id="PF00355">
    <property type="entry name" value="Rieske"/>
    <property type="match status" value="1"/>
</dbReference>
<dbReference type="CDD" id="cd08878">
    <property type="entry name" value="RHO_alpha_C_DMO-like"/>
    <property type="match status" value="1"/>
</dbReference>
<accession>A0A502GGH3</accession>
<evidence type="ECO:0000256" key="2">
    <source>
        <dbReference type="ARBA" id="ARBA00022723"/>
    </source>
</evidence>
<keyword evidence="1" id="KW-0001">2Fe-2S</keyword>
<sequence length="454" mass="49806">MMSAAMNERLTQVGPGTPGGALLRRYWQPVALLDELDGPRPVRPVRALGEDFVLFRDEAGNLGLIDRGCPHRGVDLAYGRLEDGGLRCPFHGWLFATDGRCLETPAEPEGSTLCHRVRARAYPVQARAGIVFAYLGEGEAPPLPAFDCFVAPDSHTFAFKGLIECNWLQALEVGIDPAHASFLHRFFEDGEADAAYGKQFRGASDGSDLPMTYVLREFPRPRIEVEGTDYGLRVTALRRISDATTHVRVTNLLFPQAFVIPMSAEMTITQWHVPVDDTRCYWVAIFTSFAAPVDRARMRAQRLETYALPDYVARRNRANEYGFDPAEQASRTYTGMGEDINTHDQWAVESQGAIQDRTREHLASTDRAIAANRRLLLRAMAAVEEGRAPLLADAGAAGLTGPATIDGMAPSESWEAHWRAAVARRRAAAPWGAPPLDLPLDAAAARAADPQAAE</sequence>
<dbReference type="PANTHER" id="PTHR21266">
    <property type="entry name" value="IRON-SULFUR DOMAIN CONTAINING PROTEIN"/>
    <property type="match status" value="1"/>
</dbReference>
<keyword evidence="7" id="KW-0223">Dioxygenase</keyword>
<dbReference type="InterPro" id="IPR036922">
    <property type="entry name" value="Rieske_2Fe-2S_sf"/>
</dbReference>
<reference evidence="7 8" key="1">
    <citation type="journal article" date="2019" name="Environ. Microbiol.">
        <title>Species interactions and distinct microbial communities in high Arctic permafrost affected cryosols are associated with the CH4 and CO2 gas fluxes.</title>
        <authorList>
            <person name="Altshuler I."/>
            <person name="Hamel J."/>
            <person name="Turney S."/>
            <person name="Magnuson E."/>
            <person name="Levesque R."/>
            <person name="Greer C."/>
            <person name="Whyte L.G."/>
        </authorList>
    </citation>
    <scope>NUCLEOTIDE SEQUENCE [LARGE SCALE GENOMIC DNA]</scope>
    <source>
        <strain evidence="7 8">S9.3B</strain>
    </source>
</reference>
<dbReference type="Gene3D" id="2.102.10.10">
    <property type="entry name" value="Rieske [2Fe-2S] iron-sulphur domain"/>
    <property type="match status" value="1"/>
</dbReference>
<feature type="domain" description="Rieske" evidence="6">
    <location>
        <begin position="27"/>
        <end position="133"/>
    </location>
</feature>
<dbReference type="OrthoDB" id="9800776at2"/>
<dbReference type="AlphaFoldDB" id="A0A502GGH3"/>
<dbReference type="InterPro" id="IPR017941">
    <property type="entry name" value="Rieske_2Fe-2S"/>
</dbReference>
<dbReference type="InterPro" id="IPR050584">
    <property type="entry name" value="Cholesterol_7-desaturase"/>
</dbReference>
<dbReference type="GO" id="GO:0046872">
    <property type="term" value="F:metal ion binding"/>
    <property type="evidence" value="ECO:0007669"/>
    <property type="project" value="UniProtKB-KW"/>
</dbReference>
<keyword evidence="8" id="KW-1185">Reference proteome</keyword>
<dbReference type="Gene3D" id="3.90.380.10">
    <property type="entry name" value="Naphthalene 1,2-dioxygenase Alpha Subunit, Chain A, domain 1"/>
    <property type="match status" value="1"/>
</dbReference>
<dbReference type="SUPFAM" id="SSF55961">
    <property type="entry name" value="Bet v1-like"/>
    <property type="match status" value="1"/>
</dbReference>
<dbReference type="InterPro" id="IPR045623">
    <property type="entry name" value="LigXa_C"/>
</dbReference>
<evidence type="ECO:0000256" key="4">
    <source>
        <dbReference type="ARBA" id="ARBA00023004"/>
    </source>
</evidence>
<evidence type="ECO:0000313" key="7">
    <source>
        <dbReference type="EMBL" id="TPG59823.1"/>
    </source>
</evidence>
<evidence type="ECO:0000256" key="1">
    <source>
        <dbReference type="ARBA" id="ARBA00022714"/>
    </source>
</evidence>
<dbReference type="PROSITE" id="PS51296">
    <property type="entry name" value="RIESKE"/>
    <property type="match status" value="1"/>
</dbReference>
<keyword evidence="4" id="KW-0408">Iron</keyword>
<keyword evidence="5" id="KW-0411">Iron-sulfur</keyword>
<dbReference type="GO" id="GO:0051537">
    <property type="term" value="F:2 iron, 2 sulfur cluster binding"/>
    <property type="evidence" value="ECO:0007669"/>
    <property type="project" value="UniProtKB-KW"/>
</dbReference>
<dbReference type="CDD" id="cd03479">
    <property type="entry name" value="Rieske_RO_Alpha_PhDO_like"/>
    <property type="match status" value="1"/>
</dbReference>
<evidence type="ECO:0000313" key="8">
    <source>
        <dbReference type="Proteomes" id="UP000317078"/>
    </source>
</evidence>
<dbReference type="SUPFAM" id="SSF50022">
    <property type="entry name" value="ISP domain"/>
    <property type="match status" value="1"/>
</dbReference>
<proteinExistence type="predicted"/>
<keyword evidence="2" id="KW-0479">Metal-binding</keyword>
<dbReference type="PANTHER" id="PTHR21266:SF59">
    <property type="entry name" value="BLR4922 PROTEIN"/>
    <property type="match status" value="1"/>
</dbReference>
<dbReference type="GO" id="GO:0051213">
    <property type="term" value="F:dioxygenase activity"/>
    <property type="evidence" value="ECO:0007669"/>
    <property type="project" value="UniProtKB-KW"/>
</dbReference>
<gene>
    <name evidence="7" type="ORF">EAH89_06290</name>
</gene>
<keyword evidence="3" id="KW-0560">Oxidoreductase</keyword>
<comment type="caution">
    <text evidence="7">The sequence shown here is derived from an EMBL/GenBank/DDBJ whole genome shotgun (WGS) entry which is preliminary data.</text>
</comment>
<protein>
    <submittedName>
        <fullName evidence="7">Aromatic ring-hydroxylating dioxygenase subunit alpha</fullName>
    </submittedName>
</protein>
<evidence type="ECO:0000256" key="5">
    <source>
        <dbReference type="ARBA" id="ARBA00023014"/>
    </source>
</evidence>
<evidence type="ECO:0000259" key="6">
    <source>
        <dbReference type="PROSITE" id="PS51296"/>
    </source>
</evidence>